<feature type="signal peptide" evidence="6">
    <location>
        <begin position="1"/>
        <end position="21"/>
    </location>
</feature>
<feature type="region of interest" description="Disordered" evidence="5">
    <location>
        <begin position="548"/>
        <end position="581"/>
    </location>
</feature>
<dbReference type="EMBL" id="GL379919">
    <property type="protein sequence ID" value="EGT35117.1"/>
    <property type="molecule type" value="Genomic_DNA"/>
</dbReference>
<evidence type="ECO:0000256" key="3">
    <source>
        <dbReference type="ARBA" id="ARBA00022525"/>
    </source>
</evidence>
<keyword evidence="8" id="KW-1185">Reference proteome</keyword>
<keyword evidence="4 6" id="KW-0732">Signal</keyword>
<keyword evidence="3" id="KW-0964">Secreted</keyword>
<evidence type="ECO:0000256" key="6">
    <source>
        <dbReference type="SAM" id="SignalP"/>
    </source>
</evidence>
<organism evidence="8">
    <name type="scientific">Caenorhabditis brenneri</name>
    <name type="common">Nematode worm</name>
    <dbReference type="NCBI Taxonomy" id="135651"/>
    <lineage>
        <taxon>Eukaryota</taxon>
        <taxon>Metazoa</taxon>
        <taxon>Ecdysozoa</taxon>
        <taxon>Nematoda</taxon>
        <taxon>Chromadorea</taxon>
        <taxon>Rhabditida</taxon>
        <taxon>Rhabditina</taxon>
        <taxon>Rhabditomorpha</taxon>
        <taxon>Rhabditoidea</taxon>
        <taxon>Rhabditidae</taxon>
        <taxon>Peloderinae</taxon>
        <taxon>Caenorhabditis</taxon>
    </lineage>
</organism>
<evidence type="ECO:0000256" key="4">
    <source>
        <dbReference type="ARBA" id="ARBA00022729"/>
    </source>
</evidence>
<evidence type="ECO:0000256" key="5">
    <source>
        <dbReference type="SAM" id="MobiDB-lite"/>
    </source>
</evidence>
<dbReference type="HOGENOM" id="CLU_536643_0_0_1"/>
<feature type="compositionally biased region" description="Basic and acidic residues" evidence="5">
    <location>
        <begin position="256"/>
        <end position="272"/>
    </location>
</feature>
<evidence type="ECO:0000313" key="7">
    <source>
        <dbReference type="EMBL" id="EGT35117.1"/>
    </source>
</evidence>
<feature type="compositionally biased region" description="Basic and acidic residues" evidence="5">
    <location>
        <begin position="297"/>
        <end position="307"/>
    </location>
</feature>
<dbReference type="eggNOG" id="KOG3638">
    <property type="taxonomic scope" value="Eukaryota"/>
</dbReference>
<dbReference type="FunCoup" id="G0NP96">
    <property type="interactions" value="1927"/>
</dbReference>
<evidence type="ECO:0000256" key="1">
    <source>
        <dbReference type="ARBA" id="ARBA00004613"/>
    </source>
</evidence>
<dbReference type="InterPro" id="IPR052140">
    <property type="entry name" value="Dev_Signal_Hedgehog-like"/>
</dbReference>
<dbReference type="PANTHER" id="PTHR46706">
    <property type="entry name" value="PROTEIN QUA-1-RELATED"/>
    <property type="match status" value="1"/>
</dbReference>
<accession>G0NP96</accession>
<sequence length="600" mass="66384">MRHRAFSFLVLLFSILQNIDASYCGANGVPYSLEILSDGSPVLGCAQPTCMAEPSEDYEDSTFIANAAGQEDGFFREGDRQRKSYTQSYKPKAIHMDGRYYKHYKPRKDQKIKPFVTFFQECPGQFSDFACTKKNQWVGGIDFIDHPRQPLVLQCCTFEGLRFSQDVGVTTISAGEAVTGGEVVREGRQISFDVIANVRKLVDPDDPKRTYFEVTVRRMNCLPDPPEFEVADDDDVESEIRRVLGNATNSAMNIGHDNHPHITHEKKVPKDRPYKRKPKTSSTNSVVSVFAEGGGGHGEEKKPRHEPFIGSFGATIFGPTAEAKKHEEHVESATPPPRRERQPYIRRIVTPRPRRVVPTTTTEAPTTHAPPVQVQVEPVTQATVAPNPFAFAPLPPFPQFGLPQPNLFQFPAPPAPPPPPPPPAMFGVPQTPQLAPLQPQTQPFGFFQPPPQPQVFGGYGLNNGFQQPAPVYGLQGVQNVQPNSQFDNLDVYTKSLLTNPQSPFALQMPTFGAAPPAPQFFAPPQPQKQQPVFGAQDQKLQRVNIQAPQREIANQPAQFSLQPQPDPNQAPKQETLGGLYNPPPFAALGTTLYNFQAHNG</sequence>
<proteinExistence type="predicted"/>
<dbReference type="AlphaFoldDB" id="G0NP96"/>
<dbReference type="STRING" id="135651.G0NP96"/>
<protein>
    <submittedName>
        <fullName evidence="7">Uncharacterized protein</fullName>
    </submittedName>
</protein>
<dbReference type="InParanoid" id="G0NP96"/>
<evidence type="ECO:0000313" key="8">
    <source>
        <dbReference type="Proteomes" id="UP000008068"/>
    </source>
</evidence>
<gene>
    <name evidence="7" type="ORF">CAEBREN_13835</name>
</gene>
<feature type="region of interest" description="Disordered" evidence="5">
    <location>
        <begin position="250"/>
        <end position="309"/>
    </location>
</feature>
<dbReference type="OrthoDB" id="5860691at2759"/>
<feature type="chain" id="PRO_5003405636" evidence="6">
    <location>
        <begin position="22"/>
        <end position="600"/>
    </location>
</feature>
<reference evidence="8" key="1">
    <citation type="submission" date="2011-07" db="EMBL/GenBank/DDBJ databases">
        <authorList>
            <consortium name="Caenorhabditis brenneri Sequencing and Analysis Consortium"/>
            <person name="Wilson R.K."/>
        </authorList>
    </citation>
    <scope>NUCLEOTIDE SEQUENCE [LARGE SCALE GENOMIC DNA]</scope>
    <source>
        <strain evidence="8">PB2801</strain>
    </source>
</reference>
<dbReference type="Proteomes" id="UP000008068">
    <property type="component" value="Unassembled WGS sequence"/>
</dbReference>
<keyword evidence="2" id="KW-0217">Developmental protein</keyword>
<dbReference type="PANTHER" id="PTHR46706:SF12">
    <property type="entry name" value="PROTEIN QUA-1-RELATED"/>
    <property type="match status" value="1"/>
</dbReference>
<dbReference type="GO" id="GO:0005576">
    <property type="term" value="C:extracellular region"/>
    <property type="evidence" value="ECO:0007669"/>
    <property type="project" value="UniProtKB-SubCell"/>
</dbReference>
<name>G0NP96_CAEBE</name>
<evidence type="ECO:0000256" key="2">
    <source>
        <dbReference type="ARBA" id="ARBA00022473"/>
    </source>
</evidence>
<comment type="subcellular location">
    <subcellularLocation>
        <location evidence="1">Secreted</location>
    </subcellularLocation>
</comment>